<accession>A0A1D2MEI8</accession>
<dbReference type="GO" id="GO:0043161">
    <property type="term" value="P:proteasome-mediated ubiquitin-dependent protein catabolic process"/>
    <property type="evidence" value="ECO:0007669"/>
    <property type="project" value="TreeGrafter"/>
</dbReference>
<evidence type="ECO:0000256" key="5">
    <source>
        <dbReference type="SAM" id="MobiDB-lite"/>
    </source>
</evidence>
<dbReference type="EMBL" id="LJIJ01001613">
    <property type="protein sequence ID" value="ODM91271.1"/>
    <property type="molecule type" value="Genomic_DNA"/>
</dbReference>
<dbReference type="GO" id="GO:0012505">
    <property type="term" value="C:endomembrane system"/>
    <property type="evidence" value="ECO:0007669"/>
    <property type="project" value="TreeGrafter"/>
</dbReference>
<dbReference type="Gene3D" id="3.30.40.10">
    <property type="entry name" value="Zinc/RING finger domain, C3HC4 (zinc finger)"/>
    <property type="match status" value="1"/>
</dbReference>
<organism evidence="7 8">
    <name type="scientific">Orchesella cincta</name>
    <name type="common">Springtail</name>
    <name type="synonym">Podura cincta</name>
    <dbReference type="NCBI Taxonomy" id="48709"/>
    <lineage>
        <taxon>Eukaryota</taxon>
        <taxon>Metazoa</taxon>
        <taxon>Ecdysozoa</taxon>
        <taxon>Arthropoda</taxon>
        <taxon>Hexapoda</taxon>
        <taxon>Collembola</taxon>
        <taxon>Entomobryomorpha</taxon>
        <taxon>Entomobryoidea</taxon>
        <taxon>Orchesellidae</taxon>
        <taxon>Orchesellinae</taxon>
        <taxon>Orchesella</taxon>
    </lineage>
</organism>
<dbReference type="SUPFAM" id="SSF57850">
    <property type="entry name" value="RING/U-box"/>
    <property type="match status" value="1"/>
</dbReference>
<sequence length="188" mass="20942">MECAICWIPLSEPMSSSSPPDAKRCKSSKKQKSATSSGLCTTPCGHIFHRECLMTWLNLNSTCPSCRNKVQSRKLYPVYLPAVEKKDDKKSANTKPVSKQTPNLAGGDNHSTSQEESKCDEKRTNMQHLDEANNDINEDDEDLDADSDNDDDDAMGESDSESGEDDDSEEEDEDVTTESEDEDDDEEY</sequence>
<feature type="region of interest" description="Disordered" evidence="5">
    <location>
        <begin position="13"/>
        <end position="39"/>
    </location>
</feature>
<evidence type="ECO:0000256" key="1">
    <source>
        <dbReference type="ARBA" id="ARBA00022723"/>
    </source>
</evidence>
<dbReference type="PROSITE" id="PS50089">
    <property type="entry name" value="ZF_RING_2"/>
    <property type="match status" value="1"/>
</dbReference>
<evidence type="ECO:0000313" key="8">
    <source>
        <dbReference type="Proteomes" id="UP000094527"/>
    </source>
</evidence>
<evidence type="ECO:0000256" key="2">
    <source>
        <dbReference type="ARBA" id="ARBA00022771"/>
    </source>
</evidence>
<dbReference type="PANTHER" id="PTHR22763">
    <property type="entry name" value="RING ZINC FINGER PROTEIN"/>
    <property type="match status" value="1"/>
</dbReference>
<feature type="region of interest" description="Disordered" evidence="5">
    <location>
        <begin position="86"/>
        <end position="188"/>
    </location>
</feature>
<dbReference type="OrthoDB" id="21204at2759"/>
<feature type="domain" description="RING-type" evidence="6">
    <location>
        <begin position="3"/>
        <end position="67"/>
    </location>
</feature>
<gene>
    <name evidence="7" type="ORF">Ocin01_15414</name>
</gene>
<proteinExistence type="predicted"/>
<dbReference type="GO" id="GO:0061630">
    <property type="term" value="F:ubiquitin protein ligase activity"/>
    <property type="evidence" value="ECO:0007669"/>
    <property type="project" value="TreeGrafter"/>
</dbReference>
<evidence type="ECO:0000256" key="4">
    <source>
        <dbReference type="PROSITE-ProRule" id="PRU00175"/>
    </source>
</evidence>
<keyword evidence="3" id="KW-0862">Zinc</keyword>
<feature type="compositionally biased region" description="Polar residues" evidence="5">
    <location>
        <begin position="93"/>
        <end position="112"/>
    </location>
</feature>
<feature type="compositionally biased region" description="Acidic residues" evidence="5">
    <location>
        <begin position="132"/>
        <end position="188"/>
    </location>
</feature>
<comment type="caution">
    <text evidence="7">The sequence shown here is derived from an EMBL/GenBank/DDBJ whole genome shotgun (WGS) entry which is preliminary data.</text>
</comment>
<dbReference type="GO" id="GO:0008270">
    <property type="term" value="F:zinc ion binding"/>
    <property type="evidence" value="ECO:0007669"/>
    <property type="project" value="UniProtKB-KW"/>
</dbReference>
<dbReference type="InterPro" id="IPR013083">
    <property type="entry name" value="Znf_RING/FYVE/PHD"/>
</dbReference>
<evidence type="ECO:0000256" key="3">
    <source>
        <dbReference type="ARBA" id="ARBA00022833"/>
    </source>
</evidence>
<keyword evidence="8" id="KW-1185">Reference proteome</keyword>
<name>A0A1D2MEI8_ORCCI</name>
<dbReference type="Pfam" id="PF13639">
    <property type="entry name" value="zf-RING_2"/>
    <property type="match status" value="1"/>
</dbReference>
<evidence type="ECO:0000259" key="6">
    <source>
        <dbReference type="PROSITE" id="PS50089"/>
    </source>
</evidence>
<feature type="compositionally biased region" description="Basic and acidic residues" evidence="5">
    <location>
        <begin position="113"/>
        <end position="131"/>
    </location>
</feature>
<dbReference type="Proteomes" id="UP000094527">
    <property type="component" value="Unassembled WGS sequence"/>
</dbReference>
<dbReference type="AlphaFoldDB" id="A0A1D2MEI8"/>
<dbReference type="InterPro" id="IPR001841">
    <property type="entry name" value="Znf_RING"/>
</dbReference>
<dbReference type="SMART" id="SM00184">
    <property type="entry name" value="RING"/>
    <property type="match status" value="1"/>
</dbReference>
<keyword evidence="1" id="KW-0479">Metal-binding</keyword>
<evidence type="ECO:0000313" key="7">
    <source>
        <dbReference type="EMBL" id="ODM91271.1"/>
    </source>
</evidence>
<protein>
    <recommendedName>
        <fullName evidence="6">RING-type domain-containing protein</fullName>
    </recommendedName>
</protein>
<keyword evidence="2 4" id="KW-0863">Zinc-finger</keyword>
<reference evidence="7 8" key="1">
    <citation type="journal article" date="2016" name="Genome Biol. Evol.">
        <title>Gene Family Evolution Reflects Adaptation to Soil Environmental Stressors in the Genome of the Collembolan Orchesella cincta.</title>
        <authorList>
            <person name="Faddeeva-Vakhrusheva A."/>
            <person name="Derks M.F."/>
            <person name="Anvar S.Y."/>
            <person name="Agamennone V."/>
            <person name="Suring W."/>
            <person name="Smit S."/>
            <person name="van Straalen N.M."/>
            <person name="Roelofs D."/>
        </authorList>
    </citation>
    <scope>NUCLEOTIDE SEQUENCE [LARGE SCALE GENOMIC DNA]</scope>
    <source>
        <tissue evidence="7">Mixed pool</tissue>
    </source>
</reference>
<dbReference type="InterPro" id="IPR050731">
    <property type="entry name" value="HRD1_E3_ubiq-ligases"/>
</dbReference>